<protein>
    <submittedName>
        <fullName evidence="2">Uncharacterized protein</fullName>
    </submittedName>
</protein>
<organism evidence="2 3">
    <name type="scientific">Fusarium oxysporum f. sp. narcissi</name>
    <dbReference type="NCBI Taxonomy" id="451672"/>
    <lineage>
        <taxon>Eukaryota</taxon>
        <taxon>Fungi</taxon>
        <taxon>Dikarya</taxon>
        <taxon>Ascomycota</taxon>
        <taxon>Pezizomycotina</taxon>
        <taxon>Sordariomycetes</taxon>
        <taxon>Hypocreomycetidae</taxon>
        <taxon>Hypocreales</taxon>
        <taxon>Nectriaceae</taxon>
        <taxon>Fusarium</taxon>
        <taxon>Fusarium oxysporum species complex</taxon>
    </lineage>
</organism>
<dbReference type="AntiFam" id="ANF00142">
    <property type="entry name" value="Shadow ORF (opposite yadG)"/>
</dbReference>
<comment type="caution">
    <text evidence="2">The sequence shown here is derived from an EMBL/GenBank/DDBJ whole genome shotgun (WGS) entry which is preliminary data.</text>
</comment>
<dbReference type="EMBL" id="MQTW01001792">
    <property type="protein sequence ID" value="RYC77787.1"/>
    <property type="molecule type" value="Genomic_DNA"/>
</dbReference>
<dbReference type="Proteomes" id="UP000290540">
    <property type="component" value="Unassembled WGS sequence"/>
</dbReference>
<feature type="region of interest" description="Disordered" evidence="1">
    <location>
        <begin position="663"/>
        <end position="686"/>
    </location>
</feature>
<dbReference type="AlphaFoldDB" id="A0A4Q2V1W4"/>
<evidence type="ECO:0000313" key="3">
    <source>
        <dbReference type="Proteomes" id="UP000290540"/>
    </source>
</evidence>
<dbReference type="AntiFam" id="ANF00095">
    <property type="entry name" value="Shadow ORF (opposite ABC transporters)"/>
</dbReference>
<accession>A0A4Q2V1W4</accession>
<feature type="region of interest" description="Disordered" evidence="1">
    <location>
        <begin position="243"/>
        <end position="276"/>
    </location>
</feature>
<reference evidence="2 3" key="1">
    <citation type="submission" date="2016-12" db="EMBL/GenBank/DDBJ databases">
        <title>Draft genome sequence of Fusarium oxysporum causing rot on Narcissus.</title>
        <authorList>
            <person name="Armitage A.D."/>
            <person name="Taylor A."/>
            <person name="Clarkson J.P."/>
            <person name="Harrison R.J."/>
            <person name="Jackson A.C."/>
        </authorList>
    </citation>
    <scope>NUCLEOTIDE SEQUENCE [LARGE SCALE GENOMIC DNA]</scope>
    <source>
        <strain evidence="2 3">N139</strain>
    </source>
</reference>
<evidence type="ECO:0000256" key="1">
    <source>
        <dbReference type="SAM" id="MobiDB-lite"/>
    </source>
</evidence>
<evidence type="ECO:0000313" key="2">
    <source>
        <dbReference type="EMBL" id="RYC77787.1"/>
    </source>
</evidence>
<feature type="non-terminal residue" evidence="2">
    <location>
        <position position="686"/>
    </location>
</feature>
<sequence>DVVQVRRPEVGCFRAKHALHARGLQARQVELVQREGREELGLAGQARLVELPREGSARGTRVEGEQSIGAGRPHLAQLRGKVELRIVAPPGHVRTDHLARVHAPHGLEEVLARGVVRGHEVQLLGAAQVHELAHRHRQHVVLRVHRDEVLVAQLARDVRRAGIDADHDLAGIDDRLARGQQHVAPDVTAQHVDAVLLDQLLRLLAPQLGLEPVVLVDDLDLAPTHAAADVLDPQVDRIDHVPADDRAAAGQRRHDPDLDRRRLRAGRSGHGGSQRQKNAQYLHFIVSFDGTSKADGDGDGPAPRRGSHGHEPRDPFQVGLDVLGGPRPFDAAALHDVEAVRQMHELLEVLVDDEDRQARAAQIGQAPPDLLPDQGRQPFGGFVQDEQAGIRHQRASDGQHLLLTARQQVSGGKAALVQLREDLVDAIHSPWRGPRGPAGRRRHEVLVQGQVGKDVPSLGHEAHAQPRDLVGRQAGDVDALERDVPALLRKQPQDAVHRGRLSHAVAAHEAHHLALSDGQVHVEEHAIIPQVGVANIRVGADLRGRAGGQHRAAHQDRDPVSQPEDRIHVVLHQDDGGLAFQAGQVLGHLQSFLVPQPGHGLVEQHDRGVAGHGQRELEQALLAMTQALDQRPCPAVHAHAAQQFMRARLQRGVALDRAPEAEGVPVLGQDRQHGVLQHGHAPGQRR</sequence>
<gene>
    <name evidence="2" type="ORF">BFJ63_vAg19339</name>
</gene>
<feature type="compositionally biased region" description="Basic and acidic residues" evidence="1">
    <location>
        <begin position="243"/>
        <end position="260"/>
    </location>
</feature>
<feature type="region of interest" description="Disordered" evidence="1">
    <location>
        <begin position="291"/>
        <end position="316"/>
    </location>
</feature>
<feature type="non-terminal residue" evidence="2">
    <location>
        <position position="1"/>
    </location>
</feature>
<proteinExistence type="predicted"/>
<name>A0A4Q2V1W4_FUSOX</name>